<organism evidence="3 4">
    <name type="scientific">Candidatus Raymondbacteria bacterium RIFOXYD12_FULL_49_13</name>
    <dbReference type="NCBI Taxonomy" id="1817890"/>
    <lineage>
        <taxon>Bacteria</taxon>
        <taxon>Raymondiibacteriota</taxon>
    </lineage>
</organism>
<sequence>MTTGPGTLPQSQQRFFDVHFHAMNMSHPNFIAFIKRFWDSLFIATNRSLQKNRFLIFLGSIVALPLLMIALFFILVRFLFFKKIKPSTLQWVLKKTGTDDTVQNIFNLLCLMENDISNFLLLTEECIISHSCKNNALSIGEHQYASMVLTPLIIDFGCGSREFSSIHYNKRPVSKPVAEQTADLLAGIKAYERTTSRHFFTIHPFMGINPALCPLDKVRSMLAQGFGNKTFSGLKLYPPLGFDPWPVTKEESEKIDLIYSFCIEQGIPLTVHCSDEGFDALGREAMFTLTKPEKWASVLAAHPMLRINLAHFGKLTDSTAWEKTVISLIMQYDNVYADLSYRGITDGYYLHIRGLLDTHGKKLAERLLYGSDYMMNLLKTGSYCEYLNIFRDTQHLTPDEKDLLCSKNPARFLFNDENQCRK</sequence>
<name>A0A1F7FAG1_UNCRA</name>
<dbReference type="Gene3D" id="3.20.20.140">
    <property type="entry name" value="Metal-dependent hydrolases"/>
    <property type="match status" value="1"/>
</dbReference>
<gene>
    <name evidence="3" type="ORF">A2519_09770</name>
</gene>
<dbReference type="Pfam" id="PF04909">
    <property type="entry name" value="Amidohydro_2"/>
    <property type="match status" value="1"/>
</dbReference>
<dbReference type="InterPro" id="IPR032466">
    <property type="entry name" value="Metal_Hydrolase"/>
</dbReference>
<dbReference type="SUPFAM" id="SSF51556">
    <property type="entry name" value="Metallo-dependent hydrolases"/>
    <property type="match status" value="1"/>
</dbReference>
<feature type="domain" description="Amidohydrolase-related" evidence="2">
    <location>
        <begin position="228"/>
        <end position="413"/>
    </location>
</feature>
<evidence type="ECO:0000259" key="2">
    <source>
        <dbReference type="Pfam" id="PF04909"/>
    </source>
</evidence>
<proteinExistence type="predicted"/>
<dbReference type="InterPro" id="IPR006680">
    <property type="entry name" value="Amidohydro-rel"/>
</dbReference>
<protein>
    <recommendedName>
        <fullName evidence="2">Amidohydrolase-related domain-containing protein</fullName>
    </recommendedName>
</protein>
<evidence type="ECO:0000256" key="1">
    <source>
        <dbReference type="SAM" id="Phobius"/>
    </source>
</evidence>
<comment type="caution">
    <text evidence="3">The sequence shown here is derived from an EMBL/GenBank/DDBJ whole genome shotgun (WGS) entry which is preliminary data.</text>
</comment>
<keyword evidence="1" id="KW-1133">Transmembrane helix</keyword>
<dbReference type="Proteomes" id="UP000179243">
    <property type="component" value="Unassembled WGS sequence"/>
</dbReference>
<dbReference type="AlphaFoldDB" id="A0A1F7FAG1"/>
<dbReference type="EMBL" id="MFYX01000088">
    <property type="protein sequence ID" value="OGK03512.1"/>
    <property type="molecule type" value="Genomic_DNA"/>
</dbReference>
<evidence type="ECO:0000313" key="3">
    <source>
        <dbReference type="EMBL" id="OGK03512.1"/>
    </source>
</evidence>
<keyword evidence="1" id="KW-0812">Transmembrane</keyword>
<feature type="transmembrane region" description="Helical" evidence="1">
    <location>
        <begin position="54"/>
        <end position="80"/>
    </location>
</feature>
<dbReference type="GO" id="GO:0016787">
    <property type="term" value="F:hydrolase activity"/>
    <property type="evidence" value="ECO:0007669"/>
    <property type="project" value="InterPro"/>
</dbReference>
<evidence type="ECO:0000313" key="4">
    <source>
        <dbReference type="Proteomes" id="UP000179243"/>
    </source>
</evidence>
<accession>A0A1F7FAG1</accession>
<reference evidence="3 4" key="1">
    <citation type="journal article" date="2016" name="Nat. Commun.">
        <title>Thousands of microbial genomes shed light on interconnected biogeochemical processes in an aquifer system.</title>
        <authorList>
            <person name="Anantharaman K."/>
            <person name="Brown C.T."/>
            <person name="Hug L.A."/>
            <person name="Sharon I."/>
            <person name="Castelle C.J."/>
            <person name="Probst A.J."/>
            <person name="Thomas B.C."/>
            <person name="Singh A."/>
            <person name="Wilkins M.J."/>
            <person name="Karaoz U."/>
            <person name="Brodie E.L."/>
            <person name="Williams K.H."/>
            <person name="Hubbard S.S."/>
            <person name="Banfield J.F."/>
        </authorList>
    </citation>
    <scope>NUCLEOTIDE SEQUENCE [LARGE SCALE GENOMIC DNA]</scope>
</reference>
<keyword evidence="1" id="KW-0472">Membrane</keyword>